<reference evidence="3 4" key="1">
    <citation type="submission" date="2018-03" db="EMBL/GenBank/DDBJ databases">
        <title>Genomic Encyclopedia of Archaeal and Bacterial Type Strains, Phase II (KMG-II): from individual species to whole genera.</title>
        <authorList>
            <person name="Goeker M."/>
        </authorList>
    </citation>
    <scope>NUCLEOTIDE SEQUENCE [LARGE SCALE GENOMIC DNA]</scope>
    <source>
        <strain evidence="3 4">DSM 45211</strain>
    </source>
</reference>
<dbReference type="AlphaFoldDB" id="A0A2P8D6Y8"/>
<evidence type="ECO:0000313" key="3">
    <source>
        <dbReference type="EMBL" id="PSK92990.1"/>
    </source>
</evidence>
<comment type="caution">
    <text evidence="3">The sequence shown here is derived from an EMBL/GenBank/DDBJ whole genome shotgun (WGS) entry which is preliminary data.</text>
</comment>
<gene>
    <name evidence="3" type="ORF">CLV30_13116</name>
</gene>
<evidence type="ECO:0000256" key="1">
    <source>
        <dbReference type="SAM" id="MobiDB-lite"/>
    </source>
</evidence>
<dbReference type="Proteomes" id="UP000243528">
    <property type="component" value="Unassembled WGS sequence"/>
</dbReference>
<dbReference type="EMBL" id="PYGE01000031">
    <property type="protein sequence ID" value="PSK92990.1"/>
    <property type="molecule type" value="Genomic_DNA"/>
</dbReference>
<keyword evidence="2" id="KW-1133">Transmembrane helix</keyword>
<dbReference type="Pfam" id="PF12277">
    <property type="entry name" value="DUF3618"/>
    <property type="match status" value="1"/>
</dbReference>
<organism evidence="3 4">
    <name type="scientific">Haloactinopolyspora alba</name>
    <dbReference type="NCBI Taxonomy" id="648780"/>
    <lineage>
        <taxon>Bacteria</taxon>
        <taxon>Bacillati</taxon>
        <taxon>Actinomycetota</taxon>
        <taxon>Actinomycetes</taxon>
        <taxon>Jiangellales</taxon>
        <taxon>Jiangellaceae</taxon>
        <taxon>Haloactinopolyspora</taxon>
    </lineage>
</organism>
<protein>
    <submittedName>
        <fullName evidence="3">Uncharacterized protein DUF3618</fullName>
    </submittedName>
</protein>
<accession>A0A2P8D6Y8</accession>
<keyword evidence="2" id="KW-0812">Transmembrane</keyword>
<keyword evidence="2" id="KW-0472">Membrane</keyword>
<feature type="region of interest" description="Disordered" evidence="1">
    <location>
        <begin position="1"/>
        <end position="33"/>
    </location>
</feature>
<evidence type="ECO:0000256" key="2">
    <source>
        <dbReference type="SAM" id="Phobius"/>
    </source>
</evidence>
<evidence type="ECO:0000313" key="4">
    <source>
        <dbReference type="Proteomes" id="UP000243528"/>
    </source>
</evidence>
<dbReference type="InterPro" id="IPR022062">
    <property type="entry name" value="DUF3618"/>
</dbReference>
<proteinExistence type="predicted"/>
<sequence>MNSTDPALPASRQAVPVSQEVQAEIDRKGRSAAQIERDIAQRTERLSATVDELVDRVAPARLAKDGAAEVKSRVLTPAGRPRPEIIGALVGAAVAAGLVLWRSRRG</sequence>
<keyword evidence="4" id="KW-1185">Reference proteome</keyword>
<feature type="compositionally biased region" description="Basic and acidic residues" evidence="1">
    <location>
        <begin position="24"/>
        <end position="33"/>
    </location>
</feature>
<name>A0A2P8D6Y8_9ACTN</name>
<dbReference type="RefSeq" id="WP_165358736.1">
    <property type="nucleotide sequence ID" value="NZ_PYGE01000031.1"/>
</dbReference>
<feature type="transmembrane region" description="Helical" evidence="2">
    <location>
        <begin position="85"/>
        <end position="101"/>
    </location>
</feature>